<name>A0A1C7AG44_9GAMM</name>
<dbReference type="AlphaFoldDB" id="A0A1C7AG44"/>
<dbReference type="KEGG" id="sva:SVA_3908"/>
<evidence type="ECO:0000256" key="1">
    <source>
        <dbReference type="SAM" id="Phobius"/>
    </source>
</evidence>
<keyword evidence="3" id="KW-1185">Reference proteome</keyword>
<feature type="transmembrane region" description="Helical" evidence="1">
    <location>
        <begin position="25"/>
        <end position="40"/>
    </location>
</feature>
<evidence type="ECO:0000313" key="3">
    <source>
        <dbReference type="Proteomes" id="UP000218899"/>
    </source>
</evidence>
<sequence length="303" mass="32895">MTAPPGAGSHTLGLRSLYILPTRHGLLYAVVLFVMLVAGINYGNGLAYGLAFLLAGIGLVIMLRTHRNLHGLRLAPGVAHPVYAGDVAHFSIRIENVGGPERLAVVVEGGDSAVRAQVPAGASVALDVPVRSARRGWLFLPPLSMRTRFPLGLWHVWSRRLALPQRCLVYPRPAPADGALRLAGPATGEGRNVGEGDDFVGLREYRHGDAPQHVAWKSVARGQGWYTKEFGGSGTTPVWIEWDAFPQLDLEMRLSLLCRLVLDAERQGHVYGLRLPSGELAPSHGDAHRDRCLRRLALFPEAS</sequence>
<reference evidence="2 3" key="1">
    <citation type="submission" date="2015-08" db="EMBL/GenBank/DDBJ databases">
        <title>Complete genome sequence of Sulfurifustis variabilis.</title>
        <authorList>
            <person name="Miura A."/>
            <person name="Kojima H."/>
            <person name="Fukui M."/>
        </authorList>
    </citation>
    <scope>NUCLEOTIDE SEQUENCE [LARGE SCALE GENOMIC DNA]</scope>
    <source>
        <strain evidence="3">skN76</strain>
    </source>
</reference>
<proteinExistence type="predicted"/>
<dbReference type="PANTHER" id="PTHR34351:SF1">
    <property type="entry name" value="SLR1927 PROTEIN"/>
    <property type="match status" value="1"/>
</dbReference>
<protein>
    <submittedName>
        <fullName evidence="2">Uncharacterized protein</fullName>
    </submittedName>
</protein>
<evidence type="ECO:0000313" key="2">
    <source>
        <dbReference type="EMBL" id="BAU50442.1"/>
    </source>
</evidence>
<accession>A0A1C7AG44</accession>
<dbReference type="Proteomes" id="UP000218899">
    <property type="component" value="Chromosome"/>
</dbReference>
<dbReference type="OrthoDB" id="5298497at2"/>
<gene>
    <name evidence="2" type="ORF">SVA_3908</name>
</gene>
<dbReference type="RefSeq" id="WP_148665566.1">
    <property type="nucleotide sequence ID" value="NZ_AP014936.1"/>
</dbReference>
<organism evidence="2 3">
    <name type="scientific">Sulfurifustis variabilis</name>
    <dbReference type="NCBI Taxonomy" id="1675686"/>
    <lineage>
        <taxon>Bacteria</taxon>
        <taxon>Pseudomonadati</taxon>
        <taxon>Pseudomonadota</taxon>
        <taxon>Gammaproteobacteria</taxon>
        <taxon>Acidiferrobacterales</taxon>
        <taxon>Acidiferrobacteraceae</taxon>
        <taxon>Sulfurifustis</taxon>
    </lineage>
</organism>
<keyword evidence="1" id="KW-0812">Transmembrane</keyword>
<dbReference type="PANTHER" id="PTHR34351">
    <property type="entry name" value="SLR1927 PROTEIN-RELATED"/>
    <property type="match status" value="1"/>
</dbReference>
<dbReference type="EMBL" id="AP014936">
    <property type="protein sequence ID" value="BAU50442.1"/>
    <property type="molecule type" value="Genomic_DNA"/>
</dbReference>
<keyword evidence="1" id="KW-1133">Transmembrane helix</keyword>
<keyword evidence="1" id="KW-0472">Membrane</keyword>
<feature type="transmembrane region" description="Helical" evidence="1">
    <location>
        <begin position="46"/>
        <end position="63"/>
    </location>
</feature>